<feature type="transmembrane region" description="Helical" evidence="2">
    <location>
        <begin position="150"/>
        <end position="183"/>
    </location>
</feature>
<feature type="compositionally biased region" description="Low complexity" evidence="1">
    <location>
        <begin position="1440"/>
        <end position="1449"/>
    </location>
</feature>
<feature type="domain" description="Alpha-(1-&gt;3)-arabinofuranosyltransferase N-terminal GT-C" evidence="4">
    <location>
        <begin position="47"/>
        <end position="699"/>
    </location>
</feature>
<feature type="transmembrane region" description="Helical" evidence="2">
    <location>
        <begin position="38"/>
        <end position="56"/>
    </location>
</feature>
<feature type="transmembrane region" description="Helical" evidence="2">
    <location>
        <begin position="340"/>
        <end position="365"/>
    </location>
</feature>
<dbReference type="Gene3D" id="2.60.120.260">
    <property type="entry name" value="Galactose-binding domain-like"/>
    <property type="match status" value="2"/>
</dbReference>
<evidence type="ECO:0000313" key="7">
    <source>
        <dbReference type="Proteomes" id="UP000481583"/>
    </source>
</evidence>
<sequence>MTSTLPLNPVQPGQPHSSPPGAGPEEQPPEGERRSRKWLLGFWLIALVAFLVPSAGKMTFETKLGVAADPWKFIGDLNSLWHDRAGFGGIADQYAGYLFPSLPYYGLTDLLQIPVWLAERLWLSLIVTAAFWGALRLAERLGIGSPGTRVFGAIVYALWPTFTIIVGSTSAGALPGAVLPWVLLPLADYALKPRHAAVRSALVIPFMGGVNAASTLAALFPVLLYVLTRTGRRRGALLAWWIPSLILATLWWTVPLILLGAYGENFLPYIEQSDTVTATMSATESLRGAGNWVAYLNFGEAWLPAGWTMATAWLAVIGSAFAAAIGLAGLARRDLPERRWLVLTVMLSVLIMLAGYAGALGAPFAETIQVWLDGWLSPFRNIYKFQPGVALALAFGLAHLTAAAAGRYATAARPAPGRRLWPVVAGVLVLPGLLLPYVNGDILQPGGFKELPKYWQDTAKWMEEYSPDSRAMVVPATAHGTYTWGKPIDQPLDVLADSRWAQRDYVPFGTPGSQRVTDAVDRALMTGGEVPGLDDFLARAGLHYVVVRNDLDPDQTGYVPPSTVKRTLEQSGYRMVKGYGPKMTGGRIADGTPIQIQGIYSQQRAVEIYAPPKGSESPGPVGSMNADDTAVISGGPESLLQLSGSGDWRNRPAVLTGDNAPGANAPLSVQADGLRRADTRFGAVNNNTSYTYTENQKNDPESLQDAGENPNQILPKKGTAHQTTATLRGAAKVSASSTGNWLFHLPQFDPVNAFDGNPATGWAGGNPDESSDEWLRVDFDEEQTLPSSLEVTPLPGDGVRARPTRVRVETDRGRVESTLKPNDQQQVVKAPEGAAKWLKVTITDAQEPAAGFTGAGFSEITIPDVQVTRMLQLPADSEANRESANEIVSLHRGSDPGGLNPAASEVGLHRQFTTGTEGDYAITGKAFPVQGQALDELRDKVDPDAPEEKITATAESTSTMSPALTPRNLVDGDLTTAWIAGKNPTLHLRWPEAKAVSSMVLAAAGGISARPTEVEITTPGGAVTTGVDENGWVRFESVTTNQIDIKVTKSESLKVHNPFADRNMQLPVGITEVYIPGMDDMRSKVADPEEPFELECGEGPTVSVDGEFKSTSAKGTLGDLVDHRPIDITVCGGDGDTAGPLTLDAGDHRVESGDEGPLAVTDLTMTRGEVGKPSELQRKVEATDWAGDQRRVTVGDGDNSYLTTYENYNDGWKATLDGKELRPVRLDGWQQGFLVPQGSGGQVKMSYEPATWYQIGLWVAVAAILGLIGLAFVGRRNAREEFEVEREPQPVIGWVLGTVVLTLVFAVIAGPYALVVPALALLARARPGLLPPIALVAMAGAGIAAAVGAGEAVRMDEGAYSGLAQALALLALAAALVSVGGWDSGREARHEYGEPGPGGPAYAGAGAGAAGYAAGGYAAGAQPGGGGASGGYAAGPPPAGEYAPGQYAGFPPQSPTQPDVPAQDPDHPTTALHQSGAAPDPDDPPTTVFGRHRGDSDEPPELLRNLGLDDENAPEAQEGAPKDEPADGFVPTPPIPLSGRGDDDTSTPPLGTAEPRDTPPADNGKDSATPPLGTQGPSDTPPKDQPPEDGAR</sequence>
<dbReference type="Pfam" id="PF24607">
    <property type="entry name" value="CBM_AftD"/>
    <property type="match status" value="1"/>
</dbReference>
<dbReference type="SUPFAM" id="SSF49785">
    <property type="entry name" value="Galactose-binding domain-like"/>
    <property type="match status" value="1"/>
</dbReference>
<gene>
    <name evidence="6" type="ORF">G5C51_33750</name>
</gene>
<proteinExistence type="predicted"/>
<evidence type="ECO:0000259" key="5">
    <source>
        <dbReference type="Pfam" id="PF24607"/>
    </source>
</evidence>
<feature type="compositionally biased region" description="Basic and acidic residues" evidence="1">
    <location>
        <begin position="1581"/>
        <end position="1592"/>
    </location>
</feature>
<dbReference type="InterPro" id="IPR008979">
    <property type="entry name" value="Galactose-bd-like_sf"/>
</dbReference>
<feature type="transmembrane region" description="Helical" evidence="2">
    <location>
        <begin position="1294"/>
        <end position="1323"/>
    </location>
</feature>
<feature type="transmembrane region" description="Helical" evidence="2">
    <location>
        <begin position="1362"/>
        <end position="1382"/>
    </location>
</feature>
<dbReference type="Pfam" id="PF00754">
    <property type="entry name" value="F5_F8_type_C"/>
    <property type="match status" value="1"/>
</dbReference>
<dbReference type="EMBL" id="JAAKZV010000236">
    <property type="protein sequence ID" value="NGN68845.1"/>
    <property type="molecule type" value="Genomic_DNA"/>
</dbReference>
<protein>
    <submittedName>
        <fullName evidence="6">DUF3367 domain-containing protein</fullName>
    </submittedName>
</protein>
<feature type="transmembrane region" description="Helical" evidence="2">
    <location>
        <begin position="238"/>
        <end position="262"/>
    </location>
</feature>
<evidence type="ECO:0000256" key="2">
    <source>
        <dbReference type="SAM" id="Phobius"/>
    </source>
</evidence>
<dbReference type="Pfam" id="PF11847">
    <property type="entry name" value="GT-C_AftD"/>
    <property type="match status" value="1"/>
</dbReference>
<evidence type="ECO:0000259" key="4">
    <source>
        <dbReference type="Pfam" id="PF11847"/>
    </source>
</evidence>
<feature type="region of interest" description="Disordered" evidence="1">
    <location>
        <begin position="688"/>
        <end position="725"/>
    </location>
</feature>
<reference evidence="6 7" key="1">
    <citation type="submission" date="2020-02" db="EMBL/GenBank/DDBJ databases">
        <title>Whole-genome analyses of novel actinobacteria.</title>
        <authorList>
            <person name="Sahin N."/>
        </authorList>
    </citation>
    <scope>NUCLEOTIDE SEQUENCE [LARGE SCALE GENOMIC DNA]</scope>
    <source>
        <strain evidence="6 7">A7024</strain>
    </source>
</reference>
<feature type="transmembrane region" description="Helical" evidence="2">
    <location>
        <begin position="420"/>
        <end position="438"/>
    </location>
</feature>
<organism evidence="6 7">
    <name type="scientific">Streptomyces coryli</name>
    <dbReference type="NCBI Taxonomy" id="1128680"/>
    <lineage>
        <taxon>Bacteria</taxon>
        <taxon>Bacillati</taxon>
        <taxon>Actinomycetota</taxon>
        <taxon>Actinomycetes</taxon>
        <taxon>Kitasatosporales</taxon>
        <taxon>Streptomycetaceae</taxon>
        <taxon>Streptomyces</taxon>
    </lineage>
</organism>
<comment type="caution">
    <text evidence="6">The sequence shown here is derived from an EMBL/GenBank/DDBJ whole genome shotgun (WGS) entry which is preliminary data.</text>
</comment>
<dbReference type="RefSeq" id="WP_165243176.1">
    <property type="nucleotide sequence ID" value="NZ_JAAKZV010000236.1"/>
</dbReference>
<accession>A0A6G4U9C6</accession>
<feature type="region of interest" description="Disordered" evidence="1">
    <location>
        <begin position="1437"/>
        <end position="1592"/>
    </location>
</feature>
<name>A0A6G4U9C6_9ACTN</name>
<keyword evidence="2" id="KW-0472">Membrane</keyword>
<keyword evidence="2" id="KW-0812">Transmembrane</keyword>
<feature type="transmembrane region" description="Helical" evidence="2">
    <location>
        <begin position="1329"/>
        <end position="1350"/>
    </location>
</feature>
<feature type="transmembrane region" description="Helical" evidence="2">
    <location>
        <begin position="1252"/>
        <end position="1273"/>
    </location>
</feature>
<evidence type="ECO:0000259" key="3">
    <source>
        <dbReference type="Pfam" id="PF00754"/>
    </source>
</evidence>
<evidence type="ECO:0000313" key="6">
    <source>
        <dbReference type="EMBL" id="NGN68845.1"/>
    </source>
</evidence>
<keyword evidence="2" id="KW-1133">Transmembrane helix</keyword>
<feature type="compositionally biased region" description="Basic and acidic residues" evidence="1">
    <location>
        <begin position="1554"/>
        <end position="1565"/>
    </location>
</feature>
<feature type="transmembrane region" description="Helical" evidence="2">
    <location>
        <begin position="385"/>
        <end position="408"/>
    </location>
</feature>
<dbReference type="GO" id="GO:0016740">
    <property type="term" value="F:transferase activity"/>
    <property type="evidence" value="ECO:0007669"/>
    <property type="project" value="InterPro"/>
</dbReference>
<feature type="domain" description="F5/8 type C" evidence="3">
    <location>
        <begin position="733"/>
        <end position="844"/>
    </location>
</feature>
<dbReference type="Proteomes" id="UP000481583">
    <property type="component" value="Unassembled WGS sequence"/>
</dbReference>
<keyword evidence="7" id="KW-1185">Reference proteome</keyword>
<feature type="transmembrane region" description="Helical" evidence="2">
    <location>
        <begin position="203"/>
        <end position="226"/>
    </location>
</feature>
<dbReference type="InterPro" id="IPR056997">
    <property type="entry name" value="CBM_AftD"/>
</dbReference>
<evidence type="ECO:0000256" key="1">
    <source>
        <dbReference type="SAM" id="MobiDB-lite"/>
    </source>
</evidence>
<feature type="transmembrane region" description="Helical" evidence="2">
    <location>
        <begin position="121"/>
        <end position="138"/>
    </location>
</feature>
<feature type="domain" description="Arabinofuranosyltransferase D third carbohydrate binding module" evidence="5">
    <location>
        <begin position="951"/>
        <end position="1080"/>
    </location>
</feature>
<dbReference type="InterPro" id="IPR000421">
    <property type="entry name" value="FA58C"/>
</dbReference>
<feature type="region of interest" description="Disordered" evidence="1">
    <location>
        <begin position="1"/>
        <end position="31"/>
    </location>
</feature>
<dbReference type="InterPro" id="IPR021798">
    <property type="entry name" value="AftD_N"/>
</dbReference>
<feature type="transmembrane region" description="Helical" evidence="2">
    <location>
        <begin position="305"/>
        <end position="328"/>
    </location>
</feature>